<dbReference type="InterPro" id="IPR023105">
    <property type="entry name" value="YkvR-like_sf"/>
</dbReference>
<keyword evidence="2" id="KW-1185">Reference proteome</keyword>
<accession>A0A544SX83</accession>
<dbReference type="InterPro" id="IPR021596">
    <property type="entry name" value="DUF3219"/>
</dbReference>
<dbReference type="Pfam" id="PF11514">
    <property type="entry name" value="DUF3219"/>
    <property type="match status" value="1"/>
</dbReference>
<dbReference type="Proteomes" id="UP000317316">
    <property type="component" value="Unassembled WGS sequence"/>
</dbReference>
<evidence type="ECO:0000313" key="1">
    <source>
        <dbReference type="EMBL" id="TQR09824.1"/>
    </source>
</evidence>
<reference evidence="1 2" key="1">
    <citation type="submission" date="2019-05" db="EMBL/GenBank/DDBJ databases">
        <title>Psychrobacillus vulpis sp. nov., a new species isolated from feces of a red fox that inhabits in The Tablas de Daimiel Natural Park, Albacete, Spain.</title>
        <authorList>
            <person name="Rodriguez M."/>
            <person name="Reina J.C."/>
            <person name="Bejar V."/>
            <person name="Llamas I."/>
        </authorList>
    </citation>
    <scope>NUCLEOTIDE SEQUENCE [LARGE SCALE GENOMIC DNA]</scope>
    <source>
        <strain evidence="1 2">NEAU-3TGS17</strain>
    </source>
</reference>
<dbReference type="SUPFAM" id="SSF159173">
    <property type="entry name" value="YkvR-like"/>
    <property type="match status" value="1"/>
</dbReference>
<dbReference type="EMBL" id="VDGH01000012">
    <property type="protein sequence ID" value="TQR09824.1"/>
    <property type="molecule type" value="Genomic_DNA"/>
</dbReference>
<dbReference type="Gene3D" id="2.40.30.80">
    <property type="entry name" value="YkvR-like"/>
    <property type="match status" value="1"/>
</dbReference>
<sequence>MIKEIVLDDTCIKVNHFESKKVNDLHLISVVFNVTSEEYHDIAVLLYKGTFDVKVPTQGLFFKGSIHQYSTSITNLYEKGQIGEYKLSLLEIPN</sequence>
<dbReference type="RefSeq" id="WP_142540465.1">
    <property type="nucleotide sequence ID" value="NZ_BMIE01000001.1"/>
</dbReference>
<evidence type="ECO:0000313" key="2">
    <source>
        <dbReference type="Proteomes" id="UP000317316"/>
    </source>
</evidence>
<dbReference type="AlphaFoldDB" id="A0A544SX83"/>
<organism evidence="1 2">
    <name type="scientific">Psychrobacillus lasiicapitis</name>
    <dbReference type="NCBI Taxonomy" id="1636719"/>
    <lineage>
        <taxon>Bacteria</taxon>
        <taxon>Bacillati</taxon>
        <taxon>Bacillota</taxon>
        <taxon>Bacilli</taxon>
        <taxon>Bacillales</taxon>
        <taxon>Bacillaceae</taxon>
        <taxon>Psychrobacillus</taxon>
    </lineage>
</organism>
<proteinExistence type="predicted"/>
<dbReference type="OrthoDB" id="2920197at2"/>
<comment type="caution">
    <text evidence="1">The sequence shown here is derived from an EMBL/GenBank/DDBJ whole genome shotgun (WGS) entry which is preliminary data.</text>
</comment>
<protein>
    <submittedName>
        <fullName evidence="1">DUF3219 family protein</fullName>
    </submittedName>
</protein>
<name>A0A544SX83_9BACI</name>
<gene>
    <name evidence="1" type="ORF">FG382_18875</name>
</gene>